<reference evidence="8 9" key="1">
    <citation type="journal article" date="2017" name="Environ. Microbiol.">
        <title>Decay of the glycolytic pathway and adaptation to intranuclear parasitism within Enterocytozoonidae microsporidia.</title>
        <authorList>
            <person name="Wiredu Boakye D."/>
            <person name="Jaroenlak P."/>
            <person name="Prachumwat A."/>
            <person name="Williams T.A."/>
            <person name="Bateman K.S."/>
            <person name="Itsathitphaisarn O."/>
            <person name="Sritunyalucksana K."/>
            <person name="Paszkiewicz K.H."/>
            <person name="Moore K.A."/>
            <person name="Stentiford G.D."/>
            <person name="Williams B.A."/>
        </authorList>
    </citation>
    <scope>NUCLEOTIDE SEQUENCE [LARGE SCALE GENOMIC DNA]</scope>
    <source>
        <strain evidence="8 9">GB1</strain>
    </source>
</reference>
<keyword evidence="2" id="KW-0548">Nucleotidyltransferase</keyword>
<keyword evidence="1" id="KW-0808">Transferase</keyword>
<dbReference type="GO" id="GO:0003964">
    <property type="term" value="F:RNA-directed DNA polymerase activity"/>
    <property type="evidence" value="ECO:0007669"/>
    <property type="project" value="UniProtKB-KW"/>
</dbReference>
<dbReference type="Pfam" id="PF17917">
    <property type="entry name" value="RT_RNaseH"/>
    <property type="match status" value="1"/>
</dbReference>
<keyword evidence="9" id="KW-1185">Reference proteome</keyword>
<dbReference type="InterPro" id="IPR041373">
    <property type="entry name" value="RT_RNaseH"/>
</dbReference>
<keyword evidence="5" id="KW-0378">Hydrolase</keyword>
<keyword evidence="4" id="KW-0255">Endonuclease</keyword>
<evidence type="ECO:0000256" key="2">
    <source>
        <dbReference type="ARBA" id="ARBA00022695"/>
    </source>
</evidence>
<sequence length="251" mass="28987">MITSLNDKLRKDGELKWKYEDKSNVECIMNYIKEQALLHLPDPTQSYKLETDASDYAIGGVLTQENKTIGIYSTSLTKLERNYTVTEKEMLAIIKSLQHFRRKVYESHVDVFTDHANLLYISTDLDKRVYKWKLTLLDYDYQLIYKKGKDNQAADYLSRLNLIQESSQDIHSNSTSCILPKEGFKNSIILKSLIGNEKYLKVNSKGKIEIPKGSKIDLINEVHLILHHPGPKVMLENIRKIINIPSLKSKL</sequence>
<evidence type="ECO:0000256" key="5">
    <source>
        <dbReference type="ARBA" id="ARBA00022801"/>
    </source>
</evidence>
<feature type="domain" description="Reverse transcriptase RNase H-like" evidence="7">
    <location>
        <begin position="42"/>
        <end position="139"/>
    </location>
</feature>
<comment type="caution">
    <text evidence="8">The sequence shown here is derived from an EMBL/GenBank/DDBJ whole genome shotgun (WGS) entry which is preliminary data.</text>
</comment>
<dbReference type="VEuPathDB" id="MicrosporidiaDB:A0H76_1311"/>
<evidence type="ECO:0000259" key="7">
    <source>
        <dbReference type="Pfam" id="PF17917"/>
    </source>
</evidence>
<dbReference type="OrthoDB" id="2194584at2759"/>
<proteinExistence type="predicted"/>
<dbReference type="VEuPathDB" id="MicrosporidiaDB:HERIO_1923"/>
<organism evidence="8 9">
    <name type="scientific">Hepatospora eriocheir</name>
    <dbReference type="NCBI Taxonomy" id="1081669"/>
    <lineage>
        <taxon>Eukaryota</taxon>
        <taxon>Fungi</taxon>
        <taxon>Fungi incertae sedis</taxon>
        <taxon>Microsporidia</taxon>
        <taxon>Hepatosporidae</taxon>
        <taxon>Hepatospora</taxon>
    </lineage>
</organism>
<dbReference type="PANTHER" id="PTHR37984">
    <property type="entry name" value="PROTEIN CBG26694"/>
    <property type="match status" value="1"/>
</dbReference>
<evidence type="ECO:0000256" key="3">
    <source>
        <dbReference type="ARBA" id="ARBA00022722"/>
    </source>
</evidence>
<keyword evidence="3" id="KW-0540">Nuclease</keyword>
<evidence type="ECO:0000256" key="4">
    <source>
        <dbReference type="ARBA" id="ARBA00022759"/>
    </source>
</evidence>
<name>A0A1X0Q8K4_9MICR</name>
<dbReference type="PANTHER" id="PTHR37984:SF5">
    <property type="entry name" value="PROTEIN NYNRIN-LIKE"/>
    <property type="match status" value="1"/>
</dbReference>
<gene>
    <name evidence="8" type="primary">TF29</name>
    <name evidence="8" type="ORF">HERIO_1923</name>
</gene>
<evidence type="ECO:0000313" key="9">
    <source>
        <dbReference type="Proteomes" id="UP000192356"/>
    </source>
</evidence>
<evidence type="ECO:0000256" key="6">
    <source>
        <dbReference type="ARBA" id="ARBA00022918"/>
    </source>
</evidence>
<keyword evidence="6" id="KW-0695">RNA-directed DNA polymerase</keyword>
<dbReference type="Gene3D" id="3.10.20.370">
    <property type="match status" value="1"/>
</dbReference>
<dbReference type="InterPro" id="IPR050951">
    <property type="entry name" value="Retrovirus_Pol_polyprotein"/>
</dbReference>
<dbReference type="GO" id="GO:0016787">
    <property type="term" value="F:hydrolase activity"/>
    <property type="evidence" value="ECO:0007669"/>
    <property type="project" value="UniProtKB-KW"/>
</dbReference>
<dbReference type="SUPFAM" id="SSF56672">
    <property type="entry name" value="DNA/RNA polymerases"/>
    <property type="match status" value="1"/>
</dbReference>
<evidence type="ECO:0000256" key="1">
    <source>
        <dbReference type="ARBA" id="ARBA00022679"/>
    </source>
</evidence>
<dbReference type="CDD" id="cd09274">
    <property type="entry name" value="RNase_HI_RT_Ty3"/>
    <property type="match status" value="1"/>
</dbReference>
<protein>
    <submittedName>
        <fullName evidence="8">TF29</fullName>
    </submittedName>
</protein>
<evidence type="ECO:0000313" key="8">
    <source>
        <dbReference type="EMBL" id="ORD96110.1"/>
    </source>
</evidence>
<dbReference type="GO" id="GO:0004519">
    <property type="term" value="F:endonuclease activity"/>
    <property type="evidence" value="ECO:0007669"/>
    <property type="project" value="UniProtKB-KW"/>
</dbReference>
<dbReference type="EMBL" id="LVKB01000126">
    <property type="protein sequence ID" value="ORD96110.1"/>
    <property type="molecule type" value="Genomic_DNA"/>
</dbReference>
<dbReference type="InterPro" id="IPR043502">
    <property type="entry name" value="DNA/RNA_pol_sf"/>
</dbReference>
<accession>A0A1X0Q8K4</accession>
<dbReference type="Proteomes" id="UP000192356">
    <property type="component" value="Unassembled WGS sequence"/>
</dbReference>
<dbReference type="AlphaFoldDB" id="A0A1X0Q8K4"/>